<dbReference type="SUPFAM" id="SSF51556">
    <property type="entry name" value="Metallo-dependent hydrolases"/>
    <property type="match status" value="1"/>
</dbReference>
<protein>
    <submittedName>
        <fullName evidence="3">Amidohydrolase family protein</fullName>
    </submittedName>
</protein>
<dbReference type="InterPro" id="IPR057744">
    <property type="entry name" value="OTAase-like"/>
</dbReference>
<reference evidence="4" key="1">
    <citation type="journal article" date="2019" name="Int. J. Syst. Evol. Microbiol.">
        <title>The Global Catalogue of Microorganisms (GCM) 10K type strain sequencing project: providing services to taxonomists for standard genome sequencing and annotation.</title>
        <authorList>
            <consortium name="The Broad Institute Genomics Platform"/>
            <consortium name="The Broad Institute Genome Sequencing Center for Infectious Disease"/>
            <person name="Wu L."/>
            <person name="Ma J."/>
        </authorList>
    </citation>
    <scope>NUCLEOTIDE SEQUENCE [LARGE SCALE GENOMIC DNA]</scope>
    <source>
        <strain evidence="4">KCTC 62164</strain>
    </source>
</reference>
<dbReference type="PANTHER" id="PTHR43135">
    <property type="entry name" value="ALPHA-D-RIBOSE 1-METHYLPHOSPHONATE 5-TRIPHOSPHATE DIPHOSPHATASE"/>
    <property type="match status" value="1"/>
</dbReference>
<dbReference type="PANTHER" id="PTHR43135:SF3">
    <property type="entry name" value="ALPHA-D-RIBOSE 1-METHYLPHOSPHONATE 5-TRIPHOSPHATE DIPHOSPHATASE"/>
    <property type="match status" value="1"/>
</dbReference>
<dbReference type="Proteomes" id="UP001595444">
    <property type="component" value="Unassembled WGS sequence"/>
</dbReference>
<feature type="signal peptide" evidence="1">
    <location>
        <begin position="1"/>
        <end position="22"/>
    </location>
</feature>
<dbReference type="Gene3D" id="2.30.40.10">
    <property type="entry name" value="Urease, subunit C, domain 1"/>
    <property type="match status" value="1"/>
</dbReference>
<dbReference type="Pfam" id="PF01979">
    <property type="entry name" value="Amidohydro_1"/>
    <property type="match status" value="1"/>
</dbReference>
<dbReference type="RefSeq" id="WP_194214212.1">
    <property type="nucleotide sequence ID" value="NZ_CP061205.1"/>
</dbReference>
<evidence type="ECO:0000313" key="3">
    <source>
        <dbReference type="EMBL" id="MFC3053254.1"/>
    </source>
</evidence>
<evidence type="ECO:0000259" key="2">
    <source>
        <dbReference type="Pfam" id="PF01979"/>
    </source>
</evidence>
<comment type="caution">
    <text evidence="3">The sequence shown here is derived from an EMBL/GenBank/DDBJ whole genome shotgun (WGS) entry which is preliminary data.</text>
</comment>
<dbReference type="CDD" id="cd01299">
    <property type="entry name" value="Met_dep_hydrolase_A"/>
    <property type="match status" value="1"/>
</dbReference>
<proteinExistence type="predicted"/>
<dbReference type="EMBL" id="JBHRSL010000014">
    <property type="protein sequence ID" value="MFC3053254.1"/>
    <property type="molecule type" value="Genomic_DNA"/>
</dbReference>
<organism evidence="3 4">
    <name type="scientific">Kordiimonas pumila</name>
    <dbReference type="NCBI Taxonomy" id="2161677"/>
    <lineage>
        <taxon>Bacteria</taxon>
        <taxon>Pseudomonadati</taxon>
        <taxon>Pseudomonadota</taxon>
        <taxon>Alphaproteobacteria</taxon>
        <taxon>Kordiimonadales</taxon>
        <taxon>Kordiimonadaceae</taxon>
        <taxon>Kordiimonas</taxon>
    </lineage>
</organism>
<dbReference type="InterPro" id="IPR032466">
    <property type="entry name" value="Metal_Hydrolase"/>
</dbReference>
<dbReference type="InterPro" id="IPR011059">
    <property type="entry name" value="Metal-dep_hydrolase_composite"/>
</dbReference>
<sequence length="431" mass="46675">MIKSGFIGVGLVLAVMGTCAQAEDQWTVLKCGSVLDVENKKTLQNQQVLIKNDTITKIGTDVQAPGGAKVVDLSKSVCLPGLMDMHAHLVTDLTSATLDQASPTQSYGYNALMAMRNAQTLLSVGFTTIRVPGDMGYYYPDIEVRNAINRGEYQGPRMLVAPHAISALGGHGDYNSYAPDLPHKVLGPLIADGPEEIRKAVREEIKYGADWIKVMASGGVMSQHDDPEVAAYSPEEFKAFADEAHRYKKKITAHAHGDAAIRAAVEAGFDSIEHATMMEEATAKLMAKQGTYYIPTLYVLDWILDRGATGGISANNYEKAQLVGTMHSDSVKMAYKHNIKILIGSDPIFPMKEAIKEFQALAKRIPDNWYVLQAGTINSAEMLGLKDKIGSIVVGKKADIVATPASPIDDISNIEKVSFVMKSGDVVRNDS</sequence>
<keyword evidence="4" id="KW-1185">Reference proteome</keyword>
<dbReference type="Gene3D" id="3.20.20.140">
    <property type="entry name" value="Metal-dependent hydrolases"/>
    <property type="match status" value="1"/>
</dbReference>
<accession>A0ABV7D7T0</accession>
<evidence type="ECO:0000313" key="4">
    <source>
        <dbReference type="Proteomes" id="UP001595444"/>
    </source>
</evidence>
<feature type="chain" id="PRO_5047027606" evidence="1">
    <location>
        <begin position="23"/>
        <end position="431"/>
    </location>
</feature>
<gene>
    <name evidence="3" type="ORF">ACFOKA_15190</name>
</gene>
<dbReference type="SUPFAM" id="SSF51338">
    <property type="entry name" value="Composite domain of metallo-dependent hydrolases"/>
    <property type="match status" value="2"/>
</dbReference>
<keyword evidence="1" id="KW-0732">Signal</keyword>
<dbReference type="InterPro" id="IPR051781">
    <property type="entry name" value="Metallo-dep_Hydrolase"/>
</dbReference>
<name>A0ABV7D7T0_9PROT</name>
<feature type="domain" description="Amidohydrolase-related" evidence="2">
    <location>
        <begin position="79"/>
        <end position="427"/>
    </location>
</feature>
<evidence type="ECO:0000256" key="1">
    <source>
        <dbReference type="SAM" id="SignalP"/>
    </source>
</evidence>
<dbReference type="InterPro" id="IPR006680">
    <property type="entry name" value="Amidohydro-rel"/>
</dbReference>